<keyword evidence="1" id="KW-0732">Signal</keyword>
<dbReference type="Proteomes" id="UP001634394">
    <property type="component" value="Unassembled WGS sequence"/>
</dbReference>
<reference evidence="2 3" key="1">
    <citation type="submission" date="2024-11" db="EMBL/GenBank/DDBJ databases">
        <title>Chromosome-level genome assembly of the freshwater bivalve Anodonta woodiana.</title>
        <authorList>
            <person name="Chen X."/>
        </authorList>
    </citation>
    <scope>NUCLEOTIDE SEQUENCE [LARGE SCALE GENOMIC DNA]</scope>
    <source>
        <strain evidence="2">MN2024</strain>
        <tissue evidence="2">Gills</tissue>
    </source>
</reference>
<gene>
    <name evidence="2" type="ORF">ACJMK2_023326</name>
</gene>
<organism evidence="2 3">
    <name type="scientific">Sinanodonta woodiana</name>
    <name type="common">Chinese pond mussel</name>
    <name type="synonym">Anodonta woodiana</name>
    <dbReference type="NCBI Taxonomy" id="1069815"/>
    <lineage>
        <taxon>Eukaryota</taxon>
        <taxon>Metazoa</taxon>
        <taxon>Spiralia</taxon>
        <taxon>Lophotrochozoa</taxon>
        <taxon>Mollusca</taxon>
        <taxon>Bivalvia</taxon>
        <taxon>Autobranchia</taxon>
        <taxon>Heteroconchia</taxon>
        <taxon>Palaeoheterodonta</taxon>
        <taxon>Unionida</taxon>
        <taxon>Unionoidea</taxon>
        <taxon>Unionidae</taxon>
        <taxon>Unioninae</taxon>
        <taxon>Sinanodonta</taxon>
    </lineage>
</organism>
<name>A0ABD3T3U6_SINWO</name>
<protein>
    <submittedName>
        <fullName evidence="2">Uncharacterized protein</fullName>
    </submittedName>
</protein>
<proteinExistence type="predicted"/>
<accession>A0ABD3T3U6</accession>
<evidence type="ECO:0000313" key="2">
    <source>
        <dbReference type="EMBL" id="KAL3831589.1"/>
    </source>
</evidence>
<dbReference type="AlphaFoldDB" id="A0ABD3T3U6"/>
<dbReference type="EMBL" id="JBJQND010000019">
    <property type="protein sequence ID" value="KAL3831589.1"/>
    <property type="molecule type" value="Genomic_DNA"/>
</dbReference>
<sequence>MKVAIILVCISVVFCAPDKRVFLGSLTSFNTTHLKQTVQTLLDVVGTDATEGLCETECHTLLTDPTHFLHYSCPLICHGLQTLAQSLHLVPATQTHTTAATSA</sequence>
<comment type="caution">
    <text evidence="2">The sequence shown here is derived from an EMBL/GenBank/DDBJ whole genome shotgun (WGS) entry which is preliminary data.</text>
</comment>
<evidence type="ECO:0000256" key="1">
    <source>
        <dbReference type="SAM" id="SignalP"/>
    </source>
</evidence>
<feature type="signal peptide" evidence="1">
    <location>
        <begin position="1"/>
        <end position="15"/>
    </location>
</feature>
<keyword evidence="3" id="KW-1185">Reference proteome</keyword>
<evidence type="ECO:0000313" key="3">
    <source>
        <dbReference type="Proteomes" id="UP001634394"/>
    </source>
</evidence>
<feature type="chain" id="PRO_5044796410" evidence="1">
    <location>
        <begin position="16"/>
        <end position="103"/>
    </location>
</feature>